<dbReference type="PANTHER" id="PTHR12196:SF2">
    <property type="entry name" value="DIPHTHINE--AMMONIA LIGASE"/>
    <property type="match status" value="1"/>
</dbReference>
<comment type="catalytic activity">
    <reaction evidence="5">
        <text>diphthine-[translation elongation factor 2] + NH4(+) + ATP = diphthamide-[translation elongation factor 2] + AMP + diphosphate + H(+)</text>
        <dbReference type="Rhea" id="RHEA:19753"/>
        <dbReference type="Rhea" id="RHEA-COMP:10172"/>
        <dbReference type="Rhea" id="RHEA-COMP:10174"/>
        <dbReference type="ChEBI" id="CHEBI:15378"/>
        <dbReference type="ChEBI" id="CHEBI:16692"/>
        <dbReference type="ChEBI" id="CHEBI:28938"/>
        <dbReference type="ChEBI" id="CHEBI:30616"/>
        <dbReference type="ChEBI" id="CHEBI:33019"/>
        <dbReference type="ChEBI" id="CHEBI:82696"/>
        <dbReference type="ChEBI" id="CHEBI:456215"/>
        <dbReference type="EC" id="6.3.1.14"/>
    </reaction>
</comment>
<dbReference type="OrthoDB" id="686384at2759"/>
<gene>
    <name evidence="7" type="ORF">CAC42_1312</name>
</gene>
<dbReference type="Pfam" id="PF01042">
    <property type="entry name" value="Ribonuc_L-PSP"/>
    <property type="match status" value="1"/>
</dbReference>
<dbReference type="STRING" id="2082308.A0A2K1QG11"/>
<dbReference type="NCBIfam" id="TIGR00290">
    <property type="entry name" value="MJ0570_dom"/>
    <property type="match status" value="1"/>
</dbReference>
<evidence type="ECO:0000256" key="2">
    <source>
        <dbReference type="ARBA" id="ARBA00018426"/>
    </source>
</evidence>
<dbReference type="EMBL" id="NKHZ01000089">
    <property type="protein sequence ID" value="PNS13821.1"/>
    <property type="molecule type" value="Genomic_DNA"/>
</dbReference>
<dbReference type="GO" id="GO:0017183">
    <property type="term" value="P:protein histidyl modification to diphthamide"/>
    <property type="evidence" value="ECO:0007669"/>
    <property type="project" value="TreeGrafter"/>
</dbReference>
<proteinExistence type="predicted"/>
<dbReference type="PANTHER" id="PTHR12196">
    <property type="entry name" value="DOMAIN OF UNKNOWN FUNCTION 71 DUF71 -CONTAINING PROTEIN"/>
    <property type="match status" value="1"/>
</dbReference>
<dbReference type="FunCoup" id="A0A2K1QG11">
    <property type="interactions" value="91"/>
</dbReference>
<dbReference type="InterPro" id="IPR035959">
    <property type="entry name" value="RutC-like_sf"/>
</dbReference>
<dbReference type="GO" id="GO:0017178">
    <property type="term" value="F:diphthine-ammonia ligase activity"/>
    <property type="evidence" value="ECO:0007669"/>
    <property type="project" value="UniProtKB-EC"/>
</dbReference>
<dbReference type="FunFam" id="3.40.50.620:FF:000145">
    <property type="entry name" value="ATP-binding domain containing protein"/>
    <property type="match status" value="1"/>
</dbReference>
<reference evidence="7 8" key="1">
    <citation type="submission" date="2017-06" db="EMBL/GenBank/DDBJ databases">
        <title>Draft genome sequence of a variant of Elsinoe murrayae.</title>
        <authorList>
            <person name="Cheng Q."/>
        </authorList>
    </citation>
    <scope>NUCLEOTIDE SEQUENCE [LARGE SCALE GENOMIC DNA]</scope>
    <source>
        <strain evidence="7 8">CQ-2017a</strain>
    </source>
</reference>
<dbReference type="InterPro" id="IPR030662">
    <property type="entry name" value="DPH6/MJ0570"/>
</dbReference>
<dbReference type="InterPro" id="IPR006175">
    <property type="entry name" value="YjgF/YER057c/UK114"/>
</dbReference>
<evidence type="ECO:0000313" key="8">
    <source>
        <dbReference type="Proteomes" id="UP000243797"/>
    </source>
</evidence>
<evidence type="ECO:0000256" key="3">
    <source>
        <dbReference type="ARBA" id="ARBA00029814"/>
    </source>
</evidence>
<sequence>MPPLQVVALISGGKDSLFSILHCLANGHRVVALGNLHPHVTTIDDLDSFMYQTVGHNMIHLIAQALELPLYRQSIVGSAVSTSKTYDTQHASHSTDEVESMHVLLARVKQNHPQINAVSTGAILSDYQRTRVESVALRLGLTPLSYLWQYLFLPPYDERQLLLDMAEMGQDSRIVKVTSGSLDQAFLWSNVADQRTIVRLSKAAQRFSELGDGSIVGEGGEYETLTIDGPSPLWKHKIQVEEVDRNIIHDKGGTALLNVLQAKLVRKDWQSAPTAVRIPALFDDIFAVMRGPVLAKVQAAPPSELNEVCNASPLLSLKNVDSSTGPLSQLANLTAPGASAADQIRQILHDLEHIHKIPSARMIHTTILLRSMSDFPSMNAIYTTYFPHPNPPSRITISAGSLLPPNTHISLSVLHSALPRTSLHVQSQSYWAPANIGPYSQATSISTPASSVSEPVPPGTLTTIAGQIPLHPATMDLHLPTLPPLEQALDQSLLAAQHLLRVAQITRVNLFLGAVVCIGRDAVADAMPYVRAAGEIWRGMHVKRTEDEEESDEEVDVWDVKNRVERGDGWLVGRSQGGSTYRDTLQRDCTPPLFVVEVQGLPRGASVEWCGVGWGGNGRCRVERKGVWEEVGMGNGRGELSGWMGLGVGAGTLEEIDVPAGVMVTLYTTGEVADAVLERLKPTVVPCFRIWDAEGKMLRAVVAYMKCPL</sequence>
<protein>
    <recommendedName>
        <fullName evidence="2">Diphthine--ammonia ligase</fullName>
        <ecNumber evidence="1">6.3.1.14</ecNumber>
    </recommendedName>
    <alternativeName>
        <fullName evidence="3">Diphthamide synthase</fullName>
    </alternativeName>
    <alternativeName>
        <fullName evidence="4">Diphthamide synthetase</fullName>
    </alternativeName>
</protein>
<dbReference type="Gene3D" id="3.40.50.620">
    <property type="entry name" value="HUPs"/>
    <property type="match status" value="1"/>
</dbReference>
<evidence type="ECO:0000259" key="6">
    <source>
        <dbReference type="Pfam" id="PF01902"/>
    </source>
</evidence>
<dbReference type="InterPro" id="IPR002761">
    <property type="entry name" value="Diphthami_syn_dom"/>
</dbReference>
<dbReference type="SUPFAM" id="SSF55298">
    <property type="entry name" value="YjgF-like"/>
    <property type="match status" value="2"/>
</dbReference>
<evidence type="ECO:0000313" key="7">
    <source>
        <dbReference type="EMBL" id="PNS13821.1"/>
    </source>
</evidence>
<comment type="caution">
    <text evidence="7">The sequence shown here is derived from an EMBL/GenBank/DDBJ whole genome shotgun (WGS) entry which is preliminary data.</text>
</comment>
<accession>A0A2K1QG11</accession>
<dbReference type="Proteomes" id="UP000243797">
    <property type="component" value="Unassembled WGS sequence"/>
</dbReference>
<dbReference type="SUPFAM" id="SSF52402">
    <property type="entry name" value="Adenine nucleotide alpha hydrolases-like"/>
    <property type="match status" value="1"/>
</dbReference>
<organism evidence="7 8">
    <name type="scientific">Sphaceloma murrayae</name>
    <dbReference type="NCBI Taxonomy" id="2082308"/>
    <lineage>
        <taxon>Eukaryota</taxon>
        <taxon>Fungi</taxon>
        <taxon>Dikarya</taxon>
        <taxon>Ascomycota</taxon>
        <taxon>Pezizomycotina</taxon>
        <taxon>Dothideomycetes</taxon>
        <taxon>Dothideomycetidae</taxon>
        <taxon>Myriangiales</taxon>
        <taxon>Elsinoaceae</taxon>
        <taxon>Sphaceloma</taxon>
    </lineage>
</organism>
<dbReference type="InterPro" id="IPR014729">
    <property type="entry name" value="Rossmann-like_a/b/a_fold"/>
</dbReference>
<evidence type="ECO:0000256" key="1">
    <source>
        <dbReference type="ARBA" id="ARBA00012089"/>
    </source>
</evidence>
<keyword evidence="7" id="KW-0436">Ligase</keyword>
<keyword evidence="8" id="KW-1185">Reference proteome</keyword>
<dbReference type="EC" id="6.3.1.14" evidence="1"/>
<feature type="domain" description="Diphthamide synthase" evidence="6">
    <location>
        <begin position="5"/>
        <end position="251"/>
    </location>
</feature>
<evidence type="ECO:0000256" key="5">
    <source>
        <dbReference type="ARBA" id="ARBA00048108"/>
    </source>
</evidence>
<dbReference type="AlphaFoldDB" id="A0A2K1QG11"/>
<dbReference type="Pfam" id="PF01902">
    <property type="entry name" value="Diphthami_syn_2"/>
    <property type="match status" value="1"/>
</dbReference>
<evidence type="ECO:0000256" key="4">
    <source>
        <dbReference type="ARBA" id="ARBA00031552"/>
    </source>
</evidence>
<dbReference type="InParanoid" id="A0A2K1QG11"/>
<dbReference type="CDD" id="cd01994">
    <property type="entry name" value="AANH_PF0828-like"/>
    <property type="match status" value="1"/>
</dbReference>
<name>A0A2K1QG11_9PEZI</name>
<dbReference type="Gene3D" id="3.90.1490.10">
    <property type="entry name" value="putative n-type atp pyrophosphatase, domain 2"/>
    <property type="match status" value="1"/>
</dbReference>
<dbReference type="Gene3D" id="3.30.1330.40">
    <property type="entry name" value="RutC-like"/>
    <property type="match status" value="2"/>
</dbReference>